<dbReference type="KEGG" id="vg:54998571"/>
<dbReference type="RefSeq" id="YP_009807690.1">
    <property type="nucleotide sequence ID" value="NC_048027.1"/>
</dbReference>
<organism evidence="1 2">
    <name type="scientific">Gordonia phage Fryberger</name>
    <dbReference type="NCBI Taxonomy" id="2250392"/>
    <lineage>
        <taxon>Viruses</taxon>
        <taxon>Duplodnaviria</taxon>
        <taxon>Heunggongvirae</taxon>
        <taxon>Uroviricota</taxon>
        <taxon>Caudoviricetes</taxon>
        <taxon>Ronaldovirus</taxon>
        <taxon>Ronaldovirus fryberger</taxon>
    </lineage>
</organism>
<name>A0A346FCT9_9CAUD</name>
<proteinExistence type="predicted"/>
<evidence type="ECO:0000313" key="1">
    <source>
        <dbReference type="EMBL" id="AXN53553.1"/>
    </source>
</evidence>
<protein>
    <submittedName>
        <fullName evidence="1">Uncharacterized protein</fullName>
    </submittedName>
</protein>
<dbReference type="Proteomes" id="UP000259952">
    <property type="component" value="Segment"/>
</dbReference>
<reference evidence="1 2" key="1">
    <citation type="submission" date="2018-06" db="EMBL/GenBank/DDBJ databases">
        <authorList>
            <person name="Searcy Z.E."/>
            <person name="Delesalle V.A."/>
            <person name="Garlena R.A."/>
            <person name="Russell D.A."/>
            <person name="Pope W.H."/>
            <person name="Jacobs-Sera D."/>
            <person name="Hatfull G.F."/>
        </authorList>
    </citation>
    <scope>NUCLEOTIDE SEQUENCE [LARGE SCALE GENOMIC DNA]</scope>
</reference>
<keyword evidence="2" id="KW-1185">Reference proteome</keyword>
<evidence type="ECO:0000313" key="2">
    <source>
        <dbReference type="Proteomes" id="UP000259952"/>
    </source>
</evidence>
<gene>
    <name evidence="1" type="primary">140</name>
    <name evidence="1" type="ORF">SEA_FRYBERGER_140</name>
</gene>
<dbReference type="EMBL" id="MH479913">
    <property type="protein sequence ID" value="AXN53553.1"/>
    <property type="molecule type" value="Genomic_DNA"/>
</dbReference>
<sequence length="53" mass="6145">MRILSKKGRNQKVVVHYPGQPSVDAIVSTTLKDHDTLHVYLYENGTMHFEFDK</sequence>
<accession>A0A346FCT9</accession>
<dbReference type="GeneID" id="54998571"/>